<gene>
    <name evidence="2" type="ORF">PUW80_00775</name>
</gene>
<name>A0ABT5SEF0_9MICO</name>
<reference evidence="2 3" key="1">
    <citation type="submission" date="2023-02" db="EMBL/GenBank/DDBJ databases">
        <title>Study of novel species of the Microbacterium genus.</title>
        <authorList>
            <person name="Arroyo-Herrera I."/>
            <person name="Roman-Ponce B."/>
            <person name="Vasquez-Murrieta M.S."/>
        </authorList>
    </citation>
    <scope>NUCLEOTIDE SEQUENCE [LARGE SCALE GENOMIC DNA]</scope>
    <source>
        <strain evidence="2 3">NE1TT3</strain>
    </source>
</reference>
<feature type="transmembrane region" description="Helical" evidence="1">
    <location>
        <begin position="64"/>
        <end position="85"/>
    </location>
</feature>
<dbReference type="Proteomes" id="UP001218170">
    <property type="component" value="Unassembled WGS sequence"/>
</dbReference>
<organism evidence="2 3">
    <name type="scientific">Microbacterium thalli</name>
    <dbReference type="NCBI Taxonomy" id="3027921"/>
    <lineage>
        <taxon>Bacteria</taxon>
        <taxon>Bacillati</taxon>
        <taxon>Actinomycetota</taxon>
        <taxon>Actinomycetes</taxon>
        <taxon>Micrococcales</taxon>
        <taxon>Microbacteriaceae</taxon>
        <taxon>Microbacterium</taxon>
    </lineage>
</organism>
<accession>A0ABT5SEF0</accession>
<keyword evidence="1" id="KW-0812">Transmembrane</keyword>
<proteinExistence type="predicted"/>
<protein>
    <submittedName>
        <fullName evidence="2">Uncharacterized protein</fullName>
    </submittedName>
</protein>
<evidence type="ECO:0000256" key="1">
    <source>
        <dbReference type="SAM" id="Phobius"/>
    </source>
</evidence>
<keyword evidence="3" id="KW-1185">Reference proteome</keyword>
<dbReference type="RefSeq" id="WP_274220695.1">
    <property type="nucleotide sequence ID" value="NZ_JAQZCH010000001.1"/>
</dbReference>
<keyword evidence="1" id="KW-0472">Membrane</keyword>
<comment type="caution">
    <text evidence="2">The sequence shown here is derived from an EMBL/GenBank/DDBJ whole genome shotgun (WGS) entry which is preliminary data.</text>
</comment>
<evidence type="ECO:0000313" key="3">
    <source>
        <dbReference type="Proteomes" id="UP001218170"/>
    </source>
</evidence>
<evidence type="ECO:0000313" key="2">
    <source>
        <dbReference type="EMBL" id="MDD7960875.1"/>
    </source>
</evidence>
<keyword evidence="1" id="KW-1133">Transmembrane helix</keyword>
<feature type="transmembrane region" description="Helical" evidence="1">
    <location>
        <begin position="26"/>
        <end position="52"/>
    </location>
</feature>
<dbReference type="EMBL" id="JAQZCI010000001">
    <property type="protein sequence ID" value="MDD7960875.1"/>
    <property type="molecule type" value="Genomic_DNA"/>
</dbReference>
<sequence length="92" mass="9548">MSEETSPADSGHGPVRRRAITIMTPVFVGLLVAMLVLGTTLVLLQIAGLLIVNPGVIIGTAEALSPWAFGVGGALGIWTLLLSYAHGWKPAD</sequence>